<evidence type="ECO:0000256" key="1">
    <source>
        <dbReference type="SAM" id="Phobius"/>
    </source>
</evidence>
<keyword evidence="3" id="KW-1185">Reference proteome</keyword>
<name>A0ABS5DY31_9BURK</name>
<keyword evidence="1" id="KW-0472">Membrane</keyword>
<dbReference type="RefSeq" id="WP_210809285.1">
    <property type="nucleotide sequence ID" value="NZ_JAGQDG010000004.1"/>
</dbReference>
<gene>
    <name evidence="2" type="ORF">KAK11_11585</name>
</gene>
<comment type="caution">
    <text evidence="2">The sequence shown here is derived from an EMBL/GenBank/DDBJ whole genome shotgun (WGS) entry which is preliminary data.</text>
</comment>
<organism evidence="2 3">
    <name type="scientific">Ideonella paludis</name>
    <dbReference type="NCBI Taxonomy" id="1233411"/>
    <lineage>
        <taxon>Bacteria</taxon>
        <taxon>Pseudomonadati</taxon>
        <taxon>Pseudomonadota</taxon>
        <taxon>Betaproteobacteria</taxon>
        <taxon>Burkholderiales</taxon>
        <taxon>Sphaerotilaceae</taxon>
        <taxon>Ideonella</taxon>
    </lineage>
</organism>
<evidence type="ECO:0000313" key="3">
    <source>
        <dbReference type="Proteomes" id="UP000672097"/>
    </source>
</evidence>
<sequence length="113" mass="12715">MTSECTACAIIGFIVLPLLIVASIPMPLYLVWNEEHASVRVKLQWCAAIALSLFLAYLSGSDHGRLQKAAGVNRLLGQNGIFAFFALAWFLSLTFRFRQWRKHRKEASLHQAP</sequence>
<accession>A0ABS5DY31</accession>
<feature type="transmembrane region" description="Helical" evidence="1">
    <location>
        <begin position="6"/>
        <end position="31"/>
    </location>
</feature>
<keyword evidence="1" id="KW-1133">Transmembrane helix</keyword>
<proteinExistence type="predicted"/>
<dbReference type="EMBL" id="JAGQDG010000004">
    <property type="protein sequence ID" value="MBQ0935969.1"/>
    <property type="molecule type" value="Genomic_DNA"/>
</dbReference>
<reference evidence="2 3" key="1">
    <citation type="submission" date="2021-04" db="EMBL/GenBank/DDBJ databases">
        <title>The genome sequence of type strain Ideonella paludis KCTC 32238.</title>
        <authorList>
            <person name="Liu Y."/>
        </authorList>
    </citation>
    <scope>NUCLEOTIDE SEQUENCE [LARGE SCALE GENOMIC DNA]</scope>
    <source>
        <strain evidence="2 3">KCTC 32238</strain>
    </source>
</reference>
<protein>
    <submittedName>
        <fullName evidence="2">Uncharacterized protein</fullName>
    </submittedName>
</protein>
<feature type="transmembrane region" description="Helical" evidence="1">
    <location>
        <begin position="43"/>
        <end position="60"/>
    </location>
</feature>
<keyword evidence="1" id="KW-0812">Transmembrane</keyword>
<dbReference type="Proteomes" id="UP000672097">
    <property type="component" value="Unassembled WGS sequence"/>
</dbReference>
<feature type="transmembrane region" description="Helical" evidence="1">
    <location>
        <begin position="80"/>
        <end position="97"/>
    </location>
</feature>
<evidence type="ECO:0000313" key="2">
    <source>
        <dbReference type="EMBL" id="MBQ0935969.1"/>
    </source>
</evidence>